<evidence type="ECO:0000313" key="2">
    <source>
        <dbReference type="EMBL" id="EAX94247.1"/>
    </source>
</evidence>
<accession>A2FLG4</accession>
<dbReference type="VEuPathDB" id="TrichDB:TVAG_480640"/>
<sequence>MLSVRKGERFLIYKMTDAAEQPVPLEDIPQENTDASNNQQNAQSIQPEKAENPTNQANEADGEQEQPEQHENVIWHAIKWLGWGIYKVAYHSGEFLADLFGITTPRYQYALTEYYERERQKALREKMEAGEIDENGNPLPPKEGTA</sequence>
<gene>
    <name evidence="2" type="ORF">TVAG_480640</name>
</gene>
<dbReference type="InParanoid" id="A2FLG4"/>
<proteinExistence type="predicted"/>
<dbReference type="InterPro" id="IPR028260">
    <property type="entry name" value="FAM177"/>
</dbReference>
<reference evidence="2" key="2">
    <citation type="journal article" date="2007" name="Science">
        <title>Draft genome sequence of the sexually transmitted pathogen Trichomonas vaginalis.</title>
        <authorList>
            <person name="Carlton J.M."/>
            <person name="Hirt R.P."/>
            <person name="Silva J.C."/>
            <person name="Delcher A.L."/>
            <person name="Schatz M."/>
            <person name="Zhao Q."/>
            <person name="Wortman J.R."/>
            <person name="Bidwell S.L."/>
            <person name="Alsmark U.C.M."/>
            <person name="Besteiro S."/>
            <person name="Sicheritz-Ponten T."/>
            <person name="Noel C.J."/>
            <person name="Dacks J.B."/>
            <person name="Foster P.G."/>
            <person name="Simillion C."/>
            <person name="Van de Peer Y."/>
            <person name="Miranda-Saavedra D."/>
            <person name="Barton G.J."/>
            <person name="Westrop G.D."/>
            <person name="Mueller S."/>
            <person name="Dessi D."/>
            <person name="Fiori P.L."/>
            <person name="Ren Q."/>
            <person name="Paulsen I."/>
            <person name="Zhang H."/>
            <person name="Bastida-Corcuera F.D."/>
            <person name="Simoes-Barbosa A."/>
            <person name="Brown M.T."/>
            <person name="Hayes R.D."/>
            <person name="Mukherjee M."/>
            <person name="Okumura C.Y."/>
            <person name="Schneider R."/>
            <person name="Smith A.J."/>
            <person name="Vanacova S."/>
            <person name="Villalvazo M."/>
            <person name="Haas B.J."/>
            <person name="Pertea M."/>
            <person name="Feldblyum T.V."/>
            <person name="Utterback T.R."/>
            <person name="Shu C.L."/>
            <person name="Osoegawa K."/>
            <person name="de Jong P.J."/>
            <person name="Hrdy I."/>
            <person name="Horvathova L."/>
            <person name="Zubacova Z."/>
            <person name="Dolezal P."/>
            <person name="Malik S.B."/>
            <person name="Logsdon J.M. Jr."/>
            <person name="Henze K."/>
            <person name="Gupta A."/>
            <person name="Wang C.C."/>
            <person name="Dunne R.L."/>
            <person name="Upcroft J.A."/>
            <person name="Upcroft P."/>
            <person name="White O."/>
            <person name="Salzberg S.L."/>
            <person name="Tang P."/>
            <person name="Chiu C.-H."/>
            <person name="Lee Y.-S."/>
            <person name="Embley T.M."/>
            <person name="Coombs G.H."/>
            <person name="Mottram J.C."/>
            <person name="Tachezy J."/>
            <person name="Fraser-Liggett C.M."/>
            <person name="Johnson P.J."/>
        </authorList>
    </citation>
    <scope>NUCLEOTIDE SEQUENCE [LARGE SCALE GENOMIC DNA]</scope>
    <source>
        <strain evidence="2">G3</strain>
    </source>
</reference>
<feature type="region of interest" description="Disordered" evidence="1">
    <location>
        <begin position="21"/>
        <end position="70"/>
    </location>
</feature>
<dbReference type="RefSeq" id="XP_001307177.1">
    <property type="nucleotide sequence ID" value="XM_001307176.1"/>
</dbReference>
<feature type="compositionally biased region" description="Low complexity" evidence="1">
    <location>
        <begin position="35"/>
        <end position="44"/>
    </location>
</feature>
<evidence type="ECO:0000313" key="3">
    <source>
        <dbReference type="Proteomes" id="UP000001542"/>
    </source>
</evidence>
<organism evidence="2 3">
    <name type="scientific">Trichomonas vaginalis (strain ATCC PRA-98 / G3)</name>
    <dbReference type="NCBI Taxonomy" id="412133"/>
    <lineage>
        <taxon>Eukaryota</taxon>
        <taxon>Metamonada</taxon>
        <taxon>Parabasalia</taxon>
        <taxon>Trichomonadida</taxon>
        <taxon>Trichomonadidae</taxon>
        <taxon>Trichomonas</taxon>
    </lineage>
</organism>
<dbReference type="PANTHER" id="PTHR31206:SF1">
    <property type="entry name" value="LP10445P"/>
    <property type="match status" value="1"/>
</dbReference>
<dbReference type="AlphaFoldDB" id="A2FLG4"/>
<dbReference type="PANTHER" id="PTHR31206">
    <property type="entry name" value="LP10445P"/>
    <property type="match status" value="1"/>
</dbReference>
<dbReference type="Pfam" id="PF14774">
    <property type="entry name" value="FAM177"/>
    <property type="match status" value="1"/>
</dbReference>
<reference evidence="2" key="1">
    <citation type="submission" date="2006-10" db="EMBL/GenBank/DDBJ databases">
        <authorList>
            <person name="Amadeo P."/>
            <person name="Zhao Q."/>
            <person name="Wortman J."/>
            <person name="Fraser-Liggett C."/>
            <person name="Carlton J."/>
        </authorList>
    </citation>
    <scope>NUCLEOTIDE SEQUENCE</scope>
    <source>
        <strain evidence="2">G3</strain>
    </source>
</reference>
<keyword evidence="3" id="KW-1185">Reference proteome</keyword>
<evidence type="ECO:0000256" key="1">
    <source>
        <dbReference type="SAM" id="MobiDB-lite"/>
    </source>
</evidence>
<name>A2FLG4_TRIV3</name>
<dbReference type="OrthoDB" id="45963at2759"/>
<dbReference type="VEuPathDB" id="TrichDB:TVAGG3_0907670"/>
<dbReference type="KEGG" id="tva:4751976"/>
<protein>
    <submittedName>
        <fullName evidence="2">Uncharacterized protein</fullName>
    </submittedName>
</protein>
<dbReference type="EMBL" id="DS113868">
    <property type="protein sequence ID" value="EAX94247.1"/>
    <property type="molecule type" value="Genomic_DNA"/>
</dbReference>
<dbReference type="Proteomes" id="UP000001542">
    <property type="component" value="Unassembled WGS sequence"/>
</dbReference>